<feature type="region of interest" description="Disordered" evidence="1">
    <location>
        <begin position="1"/>
        <end position="80"/>
    </location>
</feature>
<dbReference type="OrthoDB" id="2425383at2759"/>
<dbReference type="AlphaFoldDB" id="A0A9N9JBC7"/>
<protein>
    <submittedName>
        <fullName evidence="2">20275_t:CDS:1</fullName>
    </submittedName>
</protein>
<accession>A0A9N9JBC7</accession>
<dbReference type="Proteomes" id="UP000789405">
    <property type="component" value="Unassembled WGS sequence"/>
</dbReference>
<proteinExistence type="predicted"/>
<organism evidence="2 3">
    <name type="scientific">Dentiscutata erythropus</name>
    <dbReference type="NCBI Taxonomy" id="1348616"/>
    <lineage>
        <taxon>Eukaryota</taxon>
        <taxon>Fungi</taxon>
        <taxon>Fungi incertae sedis</taxon>
        <taxon>Mucoromycota</taxon>
        <taxon>Glomeromycotina</taxon>
        <taxon>Glomeromycetes</taxon>
        <taxon>Diversisporales</taxon>
        <taxon>Gigasporaceae</taxon>
        <taxon>Dentiscutata</taxon>
    </lineage>
</organism>
<feature type="non-terminal residue" evidence="2">
    <location>
        <position position="106"/>
    </location>
</feature>
<dbReference type="EMBL" id="CAJVPY010020079">
    <property type="protein sequence ID" value="CAG8774110.1"/>
    <property type="molecule type" value="Genomic_DNA"/>
</dbReference>
<evidence type="ECO:0000313" key="2">
    <source>
        <dbReference type="EMBL" id="CAG8774110.1"/>
    </source>
</evidence>
<evidence type="ECO:0000313" key="3">
    <source>
        <dbReference type="Proteomes" id="UP000789405"/>
    </source>
</evidence>
<feature type="compositionally biased region" description="Polar residues" evidence="1">
    <location>
        <begin position="62"/>
        <end position="80"/>
    </location>
</feature>
<sequence>MYGMSPELARPKTVNKIHDRNNSEVSESTTTPVPPSPSSHNSLPETEVSTLIVSHPEEASLESVSANNISPETKIPSTPQISIQTHDRAYFRNKLLEQYPNLYKEY</sequence>
<feature type="compositionally biased region" description="Polar residues" evidence="1">
    <location>
        <begin position="40"/>
        <end position="52"/>
    </location>
</feature>
<reference evidence="2" key="1">
    <citation type="submission" date="2021-06" db="EMBL/GenBank/DDBJ databases">
        <authorList>
            <person name="Kallberg Y."/>
            <person name="Tangrot J."/>
            <person name="Rosling A."/>
        </authorList>
    </citation>
    <scope>NUCLEOTIDE SEQUENCE</scope>
    <source>
        <strain evidence="2">MA453B</strain>
    </source>
</reference>
<comment type="caution">
    <text evidence="2">The sequence shown here is derived from an EMBL/GenBank/DDBJ whole genome shotgun (WGS) entry which is preliminary data.</text>
</comment>
<gene>
    <name evidence="2" type="ORF">DERYTH_LOCUS18981</name>
</gene>
<keyword evidence="3" id="KW-1185">Reference proteome</keyword>
<name>A0A9N9JBC7_9GLOM</name>
<evidence type="ECO:0000256" key="1">
    <source>
        <dbReference type="SAM" id="MobiDB-lite"/>
    </source>
</evidence>